<keyword evidence="11" id="KW-1185">Reference proteome</keyword>
<organism evidence="10 11">
    <name type="scientific">Trapa incisa</name>
    <dbReference type="NCBI Taxonomy" id="236973"/>
    <lineage>
        <taxon>Eukaryota</taxon>
        <taxon>Viridiplantae</taxon>
        <taxon>Streptophyta</taxon>
        <taxon>Embryophyta</taxon>
        <taxon>Tracheophyta</taxon>
        <taxon>Spermatophyta</taxon>
        <taxon>Magnoliopsida</taxon>
        <taxon>eudicotyledons</taxon>
        <taxon>Gunneridae</taxon>
        <taxon>Pentapetalae</taxon>
        <taxon>rosids</taxon>
        <taxon>malvids</taxon>
        <taxon>Myrtales</taxon>
        <taxon>Lythraceae</taxon>
        <taxon>Trapa</taxon>
    </lineage>
</organism>
<evidence type="ECO:0000256" key="9">
    <source>
        <dbReference type="SAM" id="Phobius"/>
    </source>
</evidence>
<name>A0AAN7KCX7_9MYRT</name>
<evidence type="ECO:0000256" key="7">
    <source>
        <dbReference type="ARBA" id="ARBA00023136"/>
    </source>
</evidence>
<dbReference type="InterPro" id="IPR000136">
    <property type="entry name" value="Oleosin"/>
</dbReference>
<keyword evidence="6 9" id="KW-1133">Transmembrane helix</keyword>
<evidence type="ECO:0000256" key="3">
    <source>
        <dbReference type="ARBA" id="ARBA00010858"/>
    </source>
</evidence>
<keyword evidence="4" id="KW-0551">Lipid droplet</keyword>
<protein>
    <submittedName>
        <fullName evidence="10">Uncharacterized protein</fullName>
    </submittedName>
</protein>
<feature type="transmembrane region" description="Helical" evidence="9">
    <location>
        <begin position="79"/>
        <end position="103"/>
    </location>
</feature>
<evidence type="ECO:0000256" key="8">
    <source>
        <dbReference type="SAM" id="MobiDB-lite"/>
    </source>
</evidence>
<evidence type="ECO:0000256" key="1">
    <source>
        <dbReference type="ARBA" id="ARBA00004141"/>
    </source>
</evidence>
<dbReference type="GO" id="GO:0048608">
    <property type="term" value="P:reproductive structure development"/>
    <property type="evidence" value="ECO:0007669"/>
    <property type="project" value="UniProtKB-ARBA"/>
</dbReference>
<dbReference type="GO" id="GO:0009791">
    <property type="term" value="P:post-embryonic development"/>
    <property type="evidence" value="ECO:0007669"/>
    <property type="project" value="UniProtKB-ARBA"/>
</dbReference>
<dbReference type="GO" id="GO:0016020">
    <property type="term" value="C:membrane"/>
    <property type="evidence" value="ECO:0007669"/>
    <property type="project" value="UniProtKB-SubCell"/>
</dbReference>
<evidence type="ECO:0000256" key="5">
    <source>
        <dbReference type="ARBA" id="ARBA00022692"/>
    </source>
</evidence>
<gene>
    <name evidence="10" type="ORF">SAY87_008245</name>
</gene>
<reference evidence="10 11" key="1">
    <citation type="journal article" date="2023" name="Hortic Res">
        <title>Pangenome of water caltrop reveals structural variations and asymmetric subgenome divergence after allopolyploidization.</title>
        <authorList>
            <person name="Zhang X."/>
            <person name="Chen Y."/>
            <person name="Wang L."/>
            <person name="Yuan Y."/>
            <person name="Fang M."/>
            <person name="Shi L."/>
            <person name="Lu R."/>
            <person name="Comes H.P."/>
            <person name="Ma Y."/>
            <person name="Chen Y."/>
            <person name="Huang G."/>
            <person name="Zhou Y."/>
            <person name="Zheng Z."/>
            <person name="Qiu Y."/>
        </authorList>
    </citation>
    <scope>NUCLEOTIDE SEQUENCE [LARGE SCALE GENOMIC DNA]</scope>
    <source>
        <tissue evidence="10">Roots</tissue>
    </source>
</reference>
<comment type="caution">
    <text evidence="10">The sequence shown here is derived from an EMBL/GenBank/DDBJ whole genome shotgun (WGS) entry which is preliminary data.</text>
</comment>
<proteinExistence type="inferred from homology"/>
<evidence type="ECO:0000313" key="11">
    <source>
        <dbReference type="Proteomes" id="UP001345219"/>
    </source>
</evidence>
<dbReference type="Pfam" id="PF01277">
    <property type="entry name" value="Oleosin"/>
    <property type="match status" value="1"/>
</dbReference>
<dbReference type="GO" id="GO:0012511">
    <property type="term" value="C:monolayer-surrounded lipid storage body"/>
    <property type="evidence" value="ECO:0007669"/>
    <property type="project" value="InterPro"/>
</dbReference>
<feature type="region of interest" description="Disordered" evidence="8">
    <location>
        <begin position="50"/>
        <end position="74"/>
    </location>
</feature>
<comment type="subcellular location">
    <subcellularLocation>
        <location evidence="2">Lipid droplet</location>
    </subcellularLocation>
    <subcellularLocation>
        <location evidence="1">Membrane</location>
        <topology evidence="1">Multi-pass membrane protein</topology>
    </subcellularLocation>
</comment>
<keyword evidence="5 9" id="KW-0812">Transmembrane</keyword>
<sequence length="158" mass="17371">MCSMGSWDSVQPIWAARVVATNSKIDRASFEIDRIVSFVAVSSSATMAEHQPQHLPEHLLTGPHDPPQQPPRSHCQAPVLVPAVIMVALLTMGFLASGGFGVAGGDGVVVDIRVLYWEAPSWSRTNRPREDEVQLANKAREMKERAQKFNIKLVKNVC</sequence>
<dbReference type="Proteomes" id="UP001345219">
    <property type="component" value="Chromosome 7"/>
</dbReference>
<evidence type="ECO:0000313" key="10">
    <source>
        <dbReference type="EMBL" id="KAK4766603.1"/>
    </source>
</evidence>
<evidence type="ECO:0000256" key="2">
    <source>
        <dbReference type="ARBA" id="ARBA00004502"/>
    </source>
</evidence>
<keyword evidence="7 9" id="KW-0472">Membrane</keyword>
<evidence type="ECO:0000256" key="6">
    <source>
        <dbReference type="ARBA" id="ARBA00022989"/>
    </source>
</evidence>
<evidence type="ECO:0000256" key="4">
    <source>
        <dbReference type="ARBA" id="ARBA00022677"/>
    </source>
</evidence>
<comment type="similarity">
    <text evidence="3">Belongs to the oleosin family.</text>
</comment>
<dbReference type="EMBL" id="JAXIOK010000007">
    <property type="protein sequence ID" value="KAK4766603.1"/>
    <property type="molecule type" value="Genomic_DNA"/>
</dbReference>
<dbReference type="AlphaFoldDB" id="A0AAN7KCX7"/>
<accession>A0AAN7KCX7</accession>